<dbReference type="GO" id="GO:0016491">
    <property type="term" value="F:oxidoreductase activity"/>
    <property type="evidence" value="ECO:0007669"/>
    <property type="project" value="UniProtKB-ARBA"/>
</dbReference>
<dbReference type="AlphaFoldDB" id="A0A382J8T7"/>
<gene>
    <name evidence="1" type="ORF">METZ01_LOCUS260347</name>
</gene>
<name>A0A382J8T7_9ZZZZ</name>
<evidence type="ECO:0008006" key="2">
    <source>
        <dbReference type="Google" id="ProtNLM"/>
    </source>
</evidence>
<dbReference type="PANTHER" id="PTHR20883">
    <property type="entry name" value="PHYTANOYL-COA DIOXYGENASE DOMAIN CONTAINING 1"/>
    <property type="match status" value="1"/>
</dbReference>
<dbReference type="PANTHER" id="PTHR20883:SF48">
    <property type="entry name" value="ECTOINE DIOXYGENASE"/>
    <property type="match status" value="1"/>
</dbReference>
<dbReference type="Gene3D" id="2.60.120.620">
    <property type="entry name" value="q2cbj1_9rhob like domain"/>
    <property type="match status" value="1"/>
</dbReference>
<accession>A0A382J8T7</accession>
<dbReference type="SUPFAM" id="SSF51197">
    <property type="entry name" value="Clavaminate synthase-like"/>
    <property type="match status" value="1"/>
</dbReference>
<proteinExistence type="predicted"/>
<dbReference type="InterPro" id="IPR008775">
    <property type="entry name" value="Phytyl_CoA_dOase-like"/>
</dbReference>
<protein>
    <recommendedName>
        <fullName evidence="2">Fe2OG dioxygenase domain-containing protein</fullName>
    </recommendedName>
</protein>
<sequence length="254" mass="28571">MPLTQQQIDEFNEQGFLVSEDLLTPLETKALHLRLEDIGNRVIDFPDQYVQIEPLVAKGELPEDAVRFNNVRKIWNLTVHDELFKQYARHPKILDVVTSLIGPDLKIYVDQTLCKPPRVGSAKPPHQDSAYWTNIDPPNLVICWMALDDATEDNGCMRFIPGSHKAGVTEHKHLEDFRVEDADFDYGREAAVPLKAGGCSFHHSLALHRTDVNSSSERRIGLTVAYMSATSKYVGKAPKPEFEQAVGKSYEGCV</sequence>
<evidence type="ECO:0000313" key="1">
    <source>
        <dbReference type="EMBL" id="SVC07493.1"/>
    </source>
</evidence>
<organism evidence="1">
    <name type="scientific">marine metagenome</name>
    <dbReference type="NCBI Taxonomy" id="408172"/>
    <lineage>
        <taxon>unclassified sequences</taxon>
        <taxon>metagenomes</taxon>
        <taxon>ecological metagenomes</taxon>
    </lineage>
</organism>
<dbReference type="Pfam" id="PF05721">
    <property type="entry name" value="PhyH"/>
    <property type="match status" value="1"/>
</dbReference>
<reference evidence="1" key="1">
    <citation type="submission" date="2018-05" db="EMBL/GenBank/DDBJ databases">
        <authorList>
            <person name="Lanie J.A."/>
            <person name="Ng W.-L."/>
            <person name="Kazmierczak K.M."/>
            <person name="Andrzejewski T.M."/>
            <person name="Davidsen T.M."/>
            <person name="Wayne K.J."/>
            <person name="Tettelin H."/>
            <person name="Glass J.I."/>
            <person name="Rusch D."/>
            <person name="Podicherti R."/>
            <person name="Tsui H.-C.T."/>
            <person name="Winkler M.E."/>
        </authorList>
    </citation>
    <scope>NUCLEOTIDE SEQUENCE</scope>
</reference>
<dbReference type="GO" id="GO:0046872">
    <property type="term" value="F:metal ion binding"/>
    <property type="evidence" value="ECO:0007669"/>
    <property type="project" value="UniProtKB-ARBA"/>
</dbReference>
<dbReference type="EMBL" id="UINC01072095">
    <property type="protein sequence ID" value="SVC07493.1"/>
    <property type="molecule type" value="Genomic_DNA"/>
</dbReference>